<dbReference type="EMBL" id="CP032819">
    <property type="protein sequence ID" value="AZS29858.1"/>
    <property type="molecule type" value="Genomic_DNA"/>
</dbReference>
<dbReference type="AlphaFoldDB" id="A0A3Q9INC3"/>
<dbReference type="OrthoDB" id="9788537at2"/>
<evidence type="ECO:0000313" key="12">
    <source>
        <dbReference type="EMBL" id="AZS29858.1"/>
    </source>
</evidence>
<keyword evidence="6" id="KW-0686">Riboflavin biosynthesis</keyword>
<evidence type="ECO:0000313" key="13">
    <source>
        <dbReference type="Proteomes" id="UP000270673"/>
    </source>
</evidence>
<protein>
    <recommendedName>
        <fullName evidence="5 9">Riboflavin synthase</fullName>
        <ecNumber evidence="4 9">2.5.1.9</ecNumber>
    </recommendedName>
</protein>
<name>A0A3Q9INC3_9BACT</name>
<dbReference type="GO" id="GO:0009231">
    <property type="term" value="P:riboflavin biosynthetic process"/>
    <property type="evidence" value="ECO:0007669"/>
    <property type="project" value="UniProtKB-KW"/>
</dbReference>
<evidence type="ECO:0000256" key="7">
    <source>
        <dbReference type="ARBA" id="ARBA00022679"/>
    </source>
</evidence>
<evidence type="ECO:0000256" key="8">
    <source>
        <dbReference type="ARBA" id="ARBA00022737"/>
    </source>
</evidence>
<evidence type="ECO:0000256" key="6">
    <source>
        <dbReference type="ARBA" id="ARBA00022619"/>
    </source>
</evidence>
<dbReference type="PROSITE" id="PS51177">
    <property type="entry name" value="LUMAZINE_BIND"/>
    <property type="match status" value="2"/>
</dbReference>
<evidence type="ECO:0000256" key="9">
    <source>
        <dbReference type="NCBIfam" id="TIGR00187"/>
    </source>
</evidence>
<keyword evidence="7 12" id="KW-0808">Transferase</keyword>
<feature type="domain" description="Lumazine-binding" evidence="11">
    <location>
        <begin position="1"/>
        <end position="96"/>
    </location>
</feature>
<comment type="pathway">
    <text evidence="3">Cofactor biosynthesis; riboflavin biosynthesis; riboflavin from 2-hydroxy-3-oxobutyl phosphate and 5-amino-6-(D-ribitylamino)uracil: step 2/2.</text>
</comment>
<accession>A0A3Q9INC3</accession>
<dbReference type="NCBIfam" id="NF009566">
    <property type="entry name" value="PRK13020.1"/>
    <property type="match status" value="1"/>
</dbReference>
<sequence length="215" mass="23096">MFTGIIEEIGTIRGIKRGNRSVVLEVQAKKVLEDLHVGDSIATNGVCLTVTSFANGSFCADVMPETMSRSNLGELHVGDRVNLERALTLNRRLGGHIVSGHVDGVGKIVGREKDENAVWIMISAPAELLRYIVDKGSITIDGISLTVVAVTDTGFTVSIIPHTQDETTLVKKKIGDVVNLENDVIAKYVEKLMRPAAPAESKGGLTLDFLLANGF</sequence>
<evidence type="ECO:0000256" key="3">
    <source>
        <dbReference type="ARBA" id="ARBA00004887"/>
    </source>
</evidence>
<gene>
    <name evidence="12" type="ORF">D8S85_10070</name>
</gene>
<feature type="repeat" description="Lumazine-binding" evidence="10">
    <location>
        <begin position="1"/>
        <end position="96"/>
    </location>
</feature>
<feature type="repeat" description="Lumazine-binding" evidence="10">
    <location>
        <begin position="97"/>
        <end position="193"/>
    </location>
</feature>
<dbReference type="Gene3D" id="2.40.30.20">
    <property type="match status" value="2"/>
</dbReference>
<dbReference type="EC" id="2.5.1.9" evidence="4 9"/>
<comment type="catalytic activity">
    <reaction evidence="1">
        <text>2 6,7-dimethyl-8-(1-D-ribityl)lumazine + H(+) = 5-amino-6-(D-ribitylamino)uracil + riboflavin</text>
        <dbReference type="Rhea" id="RHEA:20772"/>
        <dbReference type="ChEBI" id="CHEBI:15378"/>
        <dbReference type="ChEBI" id="CHEBI:15934"/>
        <dbReference type="ChEBI" id="CHEBI:57986"/>
        <dbReference type="ChEBI" id="CHEBI:58201"/>
        <dbReference type="EC" id="2.5.1.9"/>
    </reaction>
</comment>
<dbReference type="KEGG" id="buy:D8S85_10070"/>
<feature type="domain" description="Lumazine-binding" evidence="11">
    <location>
        <begin position="97"/>
        <end position="193"/>
    </location>
</feature>
<dbReference type="FunFam" id="2.40.30.20:FF:000004">
    <property type="entry name" value="Riboflavin synthase, alpha subunit"/>
    <property type="match status" value="1"/>
</dbReference>
<dbReference type="GO" id="GO:0004746">
    <property type="term" value="F:riboflavin synthase activity"/>
    <property type="evidence" value="ECO:0007669"/>
    <property type="project" value="UniProtKB-UniRule"/>
</dbReference>
<evidence type="ECO:0000256" key="2">
    <source>
        <dbReference type="ARBA" id="ARBA00002803"/>
    </source>
</evidence>
<dbReference type="NCBIfam" id="NF006767">
    <property type="entry name" value="PRK09289.1"/>
    <property type="match status" value="1"/>
</dbReference>
<dbReference type="PANTHER" id="PTHR21098:SF12">
    <property type="entry name" value="RIBOFLAVIN SYNTHASE"/>
    <property type="match status" value="1"/>
</dbReference>
<dbReference type="CDD" id="cd00402">
    <property type="entry name" value="Riboflavin_synthase_like"/>
    <property type="match status" value="1"/>
</dbReference>
<comment type="function">
    <text evidence="2">Catalyzes the dismutation of two molecules of 6,7-dimethyl-8-ribityllumazine, resulting in the formation of riboflavin and 5-amino-6-(D-ribitylamino)uracil.</text>
</comment>
<evidence type="ECO:0000259" key="11">
    <source>
        <dbReference type="PROSITE" id="PS51177"/>
    </source>
</evidence>
<evidence type="ECO:0000256" key="1">
    <source>
        <dbReference type="ARBA" id="ARBA00000968"/>
    </source>
</evidence>
<evidence type="ECO:0000256" key="4">
    <source>
        <dbReference type="ARBA" id="ARBA00012827"/>
    </source>
</evidence>
<dbReference type="PANTHER" id="PTHR21098">
    <property type="entry name" value="RIBOFLAVIN SYNTHASE ALPHA CHAIN"/>
    <property type="match status" value="1"/>
</dbReference>
<dbReference type="NCBIfam" id="TIGR00187">
    <property type="entry name" value="ribE"/>
    <property type="match status" value="1"/>
</dbReference>
<dbReference type="FunFam" id="2.40.30.20:FF:000014">
    <property type="entry name" value="Riboflavin synthase, alpha subunit"/>
    <property type="match status" value="1"/>
</dbReference>
<proteinExistence type="predicted"/>
<reference evidence="12 13" key="1">
    <citation type="submission" date="2018-10" db="EMBL/GenBank/DDBJ databases">
        <title>Butyricimonas faecalis sp. nov., isolated from human faeces and emended description of the genus Butyricimonas.</title>
        <authorList>
            <person name="Le Roy T."/>
            <person name="Van der Smissen P."/>
            <person name="Paquot A."/>
            <person name="Delzenne N."/>
            <person name="Muccioli G."/>
            <person name="Collet J.-F."/>
            <person name="Cani P.D."/>
        </authorList>
    </citation>
    <scope>NUCLEOTIDE SEQUENCE [LARGE SCALE GENOMIC DNA]</scope>
    <source>
        <strain evidence="12 13">H184</strain>
    </source>
</reference>
<evidence type="ECO:0000256" key="10">
    <source>
        <dbReference type="PROSITE-ProRule" id="PRU00524"/>
    </source>
</evidence>
<dbReference type="SUPFAM" id="SSF63380">
    <property type="entry name" value="Riboflavin synthase domain-like"/>
    <property type="match status" value="2"/>
</dbReference>
<dbReference type="InterPro" id="IPR023366">
    <property type="entry name" value="ATP_synth_asu-like_sf"/>
</dbReference>
<dbReference type="InterPro" id="IPR001783">
    <property type="entry name" value="Lumazine-bd"/>
</dbReference>
<dbReference type="InterPro" id="IPR017938">
    <property type="entry name" value="Riboflavin_synthase-like_b-brl"/>
</dbReference>
<dbReference type="PIRSF" id="PIRSF000498">
    <property type="entry name" value="Riboflavin_syn_A"/>
    <property type="match status" value="1"/>
</dbReference>
<dbReference type="Pfam" id="PF00677">
    <property type="entry name" value="Lum_binding"/>
    <property type="match status" value="2"/>
</dbReference>
<keyword evidence="8" id="KW-0677">Repeat</keyword>
<evidence type="ECO:0000256" key="5">
    <source>
        <dbReference type="ARBA" id="ARBA00013950"/>
    </source>
</evidence>
<organism evidence="12 13">
    <name type="scientific">Butyricimonas faecalis</name>
    <dbReference type="NCBI Taxonomy" id="2093856"/>
    <lineage>
        <taxon>Bacteria</taxon>
        <taxon>Pseudomonadati</taxon>
        <taxon>Bacteroidota</taxon>
        <taxon>Bacteroidia</taxon>
        <taxon>Bacteroidales</taxon>
        <taxon>Odoribacteraceae</taxon>
        <taxon>Butyricimonas</taxon>
    </lineage>
</organism>
<keyword evidence="13" id="KW-1185">Reference proteome</keyword>
<dbReference type="InterPro" id="IPR026017">
    <property type="entry name" value="Lumazine-bd_dom"/>
</dbReference>
<dbReference type="RefSeq" id="WP_106480582.1">
    <property type="nucleotide sequence ID" value="NZ_CP032819.1"/>
</dbReference>
<dbReference type="Proteomes" id="UP000270673">
    <property type="component" value="Chromosome"/>
</dbReference>